<organism evidence="4 5">
    <name type="scientific">Cellulomonas persica</name>
    <dbReference type="NCBI Taxonomy" id="76861"/>
    <lineage>
        <taxon>Bacteria</taxon>
        <taxon>Bacillati</taxon>
        <taxon>Actinomycetota</taxon>
        <taxon>Actinomycetes</taxon>
        <taxon>Micrococcales</taxon>
        <taxon>Cellulomonadaceae</taxon>
        <taxon>Cellulomonas</taxon>
    </lineage>
</organism>
<keyword evidence="5" id="KW-1185">Reference proteome</keyword>
<gene>
    <name evidence="4" type="ORF">CPE01_21240</name>
</gene>
<dbReference type="OrthoDB" id="117402at2"/>
<keyword evidence="2" id="KW-0472">Membrane</keyword>
<feature type="domain" description="Thioredoxin-like fold" evidence="3">
    <location>
        <begin position="126"/>
        <end position="287"/>
    </location>
</feature>
<reference evidence="4 5" key="1">
    <citation type="submission" date="2019-07" db="EMBL/GenBank/DDBJ databases">
        <title>Whole genome shotgun sequence of Cellulomonas persica NBRC 101101.</title>
        <authorList>
            <person name="Hosoyama A."/>
            <person name="Uohara A."/>
            <person name="Ohji S."/>
            <person name="Ichikawa N."/>
        </authorList>
    </citation>
    <scope>NUCLEOTIDE SEQUENCE [LARGE SCALE GENOMIC DNA]</scope>
    <source>
        <strain evidence="4 5">NBRC 101101</strain>
    </source>
</reference>
<accession>A0A510UY38</accession>
<keyword evidence="2" id="KW-0812">Transmembrane</keyword>
<dbReference type="InterPro" id="IPR036249">
    <property type="entry name" value="Thioredoxin-like_sf"/>
</dbReference>
<dbReference type="Proteomes" id="UP000321386">
    <property type="component" value="Unassembled WGS sequence"/>
</dbReference>
<dbReference type="Pfam" id="PF13462">
    <property type="entry name" value="Thioredoxin_4"/>
    <property type="match status" value="1"/>
</dbReference>
<evidence type="ECO:0000313" key="5">
    <source>
        <dbReference type="Proteomes" id="UP000321386"/>
    </source>
</evidence>
<keyword evidence="2" id="KW-1133">Transmembrane helix</keyword>
<dbReference type="InterPro" id="IPR012336">
    <property type="entry name" value="Thioredoxin-like_fold"/>
</dbReference>
<feature type="compositionally biased region" description="Basic and acidic residues" evidence="1">
    <location>
        <begin position="24"/>
        <end position="38"/>
    </location>
</feature>
<name>A0A510UY38_9CELL</name>
<feature type="region of interest" description="Disordered" evidence="1">
    <location>
        <begin position="1"/>
        <end position="38"/>
    </location>
</feature>
<dbReference type="Gene3D" id="3.40.30.10">
    <property type="entry name" value="Glutaredoxin"/>
    <property type="match status" value="1"/>
</dbReference>
<dbReference type="CDD" id="cd02972">
    <property type="entry name" value="DsbA_family"/>
    <property type="match status" value="1"/>
</dbReference>
<dbReference type="EMBL" id="BJUA01000009">
    <property type="protein sequence ID" value="GEK18391.1"/>
    <property type="molecule type" value="Genomic_DNA"/>
</dbReference>
<dbReference type="AlphaFoldDB" id="A0A510UY38"/>
<comment type="caution">
    <text evidence="4">The sequence shown here is derived from an EMBL/GenBank/DDBJ whole genome shotgun (WGS) entry which is preliminary data.</text>
</comment>
<evidence type="ECO:0000259" key="3">
    <source>
        <dbReference type="Pfam" id="PF13462"/>
    </source>
</evidence>
<dbReference type="SUPFAM" id="SSF52833">
    <property type="entry name" value="Thioredoxin-like"/>
    <property type="match status" value="1"/>
</dbReference>
<feature type="transmembrane region" description="Helical" evidence="2">
    <location>
        <begin position="53"/>
        <end position="75"/>
    </location>
</feature>
<sequence>MPSSPSQSTPQPSSRPSSQASARPTRDQRRELARQQAREARLRQERAARRTRVVVIGVVVLAVLGLVASIAFAAVRAREGRVNAADVLYPGDTPALTEVTVPSTADPTTGAIPVSAAGVGERGDGATVDVYLDPMCPWCGVLERTNGEDLAELVAQDGVTVVYHPVAILDDVSQGGVYSTRAVNALGVVADRAPEAFPAFLTALFAEGTQPKEGTTGLDDDALASLAGDVGVPDDVVETLTARTDSGRTFAGWAAATAPLIPPNSSGRAVTPTVLIDGQRWEGDFTVPGTLRAAIESAHR</sequence>
<evidence type="ECO:0000256" key="1">
    <source>
        <dbReference type="SAM" id="MobiDB-lite"/>
    </source>
</evidence>
<evidence type="ECO:0000256" key="2">
    <source>
        <dbReference type="SAM" id="Phobius"/>
    </source>
</evidence>
<protein>
    <recommendedName>
        <fullName evidence="3">Thioredoxin-like fold domain-containing protein</fullName>
    </recommendedName>
</protein>
<proteinExistence type="predicted"/>
<feature type="compositionally biased region" description="Low complexity" evidence="1">
    <location>
        <begin position="1"/>
        <end position="23"/>
    </location>
</feature>
<evidence type="ECO:0000313" key="4">
    <source>
        <dbReference type="EMBL" id="GEK18391.1"/>
    </source>
</evidence>